<organism evidence="14 15">
    <name type="scientific">Mesocricetus auratus</name>
    <name type="common">Golden hamster</name>
    <dbReference type="NCBI Taxonomy" id="10036"/>
    <lineage>
        <taxon>Eukaryota</taxon>
        <taxon>Metazoa</taxon>
        <taxon>Chordata</taxon>
        <taxon>Craniata</taxon>
        <taxon>Vertebrata</taxon>
        <taxon>Euteleostomi</taxon>
        <taxon>Mammalia</taxon>
        <taxon>Eutheria</taxon>
        <taxon>Euarchontoglires</taxon>
        <taxon>Glires</taxon>
        <taxon>Rodentia</taxon>
        <taxon>Myomorpha</taxon>
        <taxon>Muroidea</taxon>
        <taxon>Cricetidae</taxon>
        <taxon>Cricetinae</taxon>
        <taxon>Mesocricetus</taxon>
    </lineage>
</organism>
<dbReference type="RefSeq" id="XP_040611392.1">
    <property type="nucleotide sequence ID" value="XM_040755458.1"/>
</dbReference>
<evidence type="ECO:0000256" key="5">
    <source>
        <dbReference type="ARBA" id="ARBA00023136"/>
    </source>
</evidence>
<feature type="domain" description="Zinc transporter ZIP4 N-terminal" evidence="12">
    <location>
        <begin position="63"/>
        <end position="222"/>
    </location>
</feature>
<evidence type="ECO:0000256" key="11">
    <source>
        <dbReference type="SAM" id="SignalP"/>
    </source>
</evidence>
<evidence type="ECO:0000256" key="8">
    <source>
        <dbReference type="ARBA" id="ARBA00042541"/>
    </source>
</evidence>
<dbReference type="InterPro" id="IPR049406">
    <property type="entry name" value="ZIP4_12_EF-hand"/>
</dbReference>
<feature type="transmembrane region" description="Helical" evidence="10">
    <location>
        <begin position="445"/>
        <end position="469"/>
    </location>
</feature>
<comment type="catalytic activity">
    <reaction evidence="6">
        <text>Zn(2+)(in) = Zn(2+)(out)</text>
        <dbReference type="Rhea" id="RHEA:29351"/>
        <dbReference type="ChEBI" id="CHEBI:29105"/>
    </reaction>
</comment>
<feature type="transmembrane region" description="Helical" evidence="10">
    <location>
        <begin position="601"/>
        <end position="619"/>
    </location>
</feature>
<sequence length="690" mass="75571">MCFGTSLSVLTVLQLSCLVSLVFSTETDKALTQDNSSAGSQGLLEVLRVLSAGDHQSLHHPRSLMKILFEKTRCPQRANGMQGDCKLCLEPDALLLTAGGDFEDELRDEVVQRVSLLLLYYIIHQEEICSSKLNMNNREYAFYLHSLLGLRHDEDSDFLSQKETDDILTLTRQYFGISSSQCMETKTLQQKSGIQGNNGADGKTLPQLAATIIALSLQGVCLGRADLPSPDDFTDYIFSVLNATNSLYLSELDQLLNILSTRRACAKKDPLHRYQRKQNATIHSRGDPKTSITMEKESNDHSVSWDQACFSARQLVEIFLQNHSSPSISKEDFKQLSPGIIQQLLSCSCQMPKDQQAKPSPTTLEKYGYSTVAVTFLTLGSMLGTALVLFHSCEENYSLILQLFVGLAVGTLSGDALLHLIPQVLGLHKQEAPELGHFHESQGPIWKLLGLLGGIHGFFLIEKCFILLVSPNTEGQPLANGHVGHAHHLSLNPELNDQSGGGKSISTIQLKGPEDSQTAELPIGDVATSNRKCKTISLLAIMILVGDSLHNFADGLVIGTAFSSSLESGVTTTIAILCHEIPHEMGDFAVLLSSGLSVRTAILMNFVSALTAFIGLYIGLSVSADPRVQDWILTVTAGMFLYLSLVEMLPGMTHVQTQRPWMTFLLQNVGLILGWLSLLLLAVYEQNIRV</sequence>
<comment type="subcellular location">
    <subcellularLocation>
        <location evidence="1">Membrane</location>
        <topology evidence="1">Multi-pass membrane protein</topology>
    </subcellularLocation>
</comment>
<feature type="chain" id="PRO_5046962867" description="Zinc transporter ZIP12" evidence="11">
    <location>
        <begin position="25"/>
        <end position="690"/>
    </location>
</feature>
<comment type="similarity">
    <text evidence="2">Belongs to the ZIP transporter (TC 2.A.5) family.</text>
</comment>
<evidence type="ECO:0000256" key="2">
    <source>
        <dbReference type="ARBA" id="ARBA00006939"/>
    </source>
</evidence>
<dbReference type="Pfam" id="PF21116">
    <property type="entry name" value="EF-hand_Zip"/>
    <property type="match status" value="1"/>
</dbReference>
<evidence type="ECO:0000259" key="12">
    <source>
        <dbReference type="Pfam" id="PF18292"/>
    </source>
</evidence>
<evidence type="ECO:0000256" key="6">
    <source>
        <dbReference type="ARBA" id="ARBA00034634"/>
    </source>
</evidence>
<keyword evidence="14" id="KW-1185">Reference proteome</keyword>
<proteinExistence type="inferred from homology"/>
<feature type="signal peptide" evidence="11">
    <location>
        <begin position="1"/>
        <end position="24"/>
    </location>
</feature>
<keyword evidence="5 10" id="KW-0472">Membrane</keyword>
<evidence type="ECO:0000256" key="3">
    <source>
        <dbReference type="ARBA" id="ARBA00022692"/>
    </source>
</evidence>
<feature type="transmembrane region" description="Helical" evidence="10">
    <location>
        <begin position="367"/>
        <end position="390"/>
    </location>
</feature>
<protein>
    <recommendedName>
        <fullName evidence="7">Zinc transporter ZIP12</fullName>
    </recommendedName>
    <alternativeName>
        <fullName evidence="8">Solute carrier family 39 member 12</fullName>
    </alternativeName>
    <alternativeName>
        <fullName evidence="9">Zrt- and Irt-like protein 12</fullName>
    </alternativeName>
</protein>
<feature type="transmembrane region" description="Helical" evidence="10">
    <location>
        <begin position="661"/>
        <end position="684"/>
    </location>
</feature>
<dbReference type="GeneID" id="101834659"/>
<evidence type="ECO:0000256" key="7">
    <source>
        <dbReference type="ARBA" id="ARBA00040591"/>
    </source>
</evidence>
<dbReference type="Proteomes" id="UP000886700">
    <property type="component" value="Unplaced"/>
</dbReference>
<evidence type="ECO:0000256" key="9">
    <source>
        <dbReference type="ARBA" id="ARBA00042971"/>
    </source>
</evidence>
<accession>A0ABM2Y991</accession>
<evidence type="ECO:0000256" key="10">
    <source>
        <dbReference type="SAM" id="Phobius"/>
    </source>
</evidence>
<evidence type="ECO:0000259" key="13">
    <source>
        <dbReference type="Pfam" id="PF21116"/>
    </source>
</evidence>
<dbReference type="PANTHER" id="PTHR12191:SF4">
    <property type="entry name" value="ZINC TRANSPORTER ZIP12"/>
    <property type="match status" value="1"/>
</dbReference>
<evidence type="ECO:0000313" key="14">
    <source>
        <dbReference type="Proteomes" id="UP000886700"/>
    </source>
</evidence>
<dbReference type="Pfam" id="PF18292">
    <property type="entry name" value="ZIP4_domain"/>
    <property type="match status" value="1"/>
</dbReference>
<evidence type="ECO:0000256" key="4">
    <source>
        <dbReference type="ARBA" id="ARBA00022989"/>
    </source>
</evidence>
<dbReference type="InterPro" id="IPR050799">
    <property type="entry name" value="ZIP_Transporter"/>
</dbReference>
<gene>
    <name evidence="15" type="primary">Slc39a12</name>
</gene>
<name>A0ABM2Y991_MESAU</name>
<dbReference type="PANTHER" id="PTHR12191">
    <property type="entry name" value="SOLUTE CARRIER FAMILY 39"/>
    <property type="match status" value="1"/>
</dbReference>
<reference evidence="15" key="1">
    <citation type="submission" date="2025-08" db="UniProtKB">
        <authorList>
            <consortium name="RefSeq"/>
        </authorList>
    </citation>
    <scope>IDENTIFICATION</scope>
    <source>
        <tissue evidence="15">Liver</tissue>
    </source>
</reference>
<dbReference type="Pfam" id="PF02535">
    <property type="entry name" value="Zip"/>
    <property type="match status" value="1"/>
</dbReference>
<feature type="transmembrane region" description="Helical" evidence="10">
    <location>
        <begin position="631"/>
        <end position="649"/>
    </location>
</feature>
<feature type="transmembrane region" description="Helical" evidence="10">
    <location>
        <begin position="397"/>
        <end position="425"/>
    </location>
</feature>
<evidence type="ECO:0000256" key="1">
    <source>
        <dbReference type="ARBA" id="ARBA00004141"/>
    </source>
</evidence>
<dbReference type="InterPro" id="IPR003689">
    <property type="entry name" value="ZIP"/>
</dbReference>
<keyword evidence="3 10" id="KW-0812">Transmembrane</keyword>
<feature type="domain" description="Zinc transporter ZIP4/12 EF-hand" evidence="13">
    <location>
        <begin position="230"/>
        <end position="346"/>
    </location>
</feature>
<evidence type="ECO:0000313" key="15">
    <source>
        <dbReference type="RefSeq" id="XP_040611392.1"/>
    </source>
</evidence>
<dbReference type="InterPro" id="IPR041137">
    <property type="entry name" value="ZIP4_N"/>
</dbReference>
<keyword evidence="11" id="KW-0732">Signal</keyword>
<keyword evidence="4 10" id="KW-1133">Transmembrane helix</keyword>